<dbReference type="EMBL" id="JAUFPN010000080">
    <property type="protein sequence ID" value="MDN3564351.1"/>
    <property type="molecule type" value="Genomic_DNA"/>
</dbReference>
<protein>
    <recommendedName>
        <fullName evidence="3">RCK C-terminal domain-containing protein</fullName>
    </recommendedName>
</protein>
<sequence>MVLRDQDGRRHALKPGALLGACEMVEQDTTLLLLPGGKMVVVSYDLDTVLEALQPSRPT</sequence>
<evidence type="ECO:0000313" key="2">
    <source>
        <dbReference type="Proteomes" id="UP001529369"/>
    </source>
</evidence>
<keyword evidence="2" id="KW-1185">Reference proteome</keyword>
<accession>A0ABT8A3S6</accession>
<name>A0ABT8A3S6_9PROT</name>
<evidence type="ECO:0000313" key="1">
    <source>
        <dbReference type="EMBL" id="MDN3564351.1"/>
    </source>
</evidence>
<organism evidence="1 2">
    <name type="scientific">Paeniroseomonas aquatica</name>
    <dbReference type="NCBI Taxonomy" id="373043"/>
    <lineage>
        <taxon>Bacteria</taxon>
        <taxon>Pseudomonadati</taxon>
        <taxon>Pseudomonadota</taxon>
        <taxon>Alphaproteobacteria</taxon>
        <taxon>Acetobacterales</taxon>
        <taxon>Acetobacteraceae</taxon>
        <taxon>Paeniroseomonas</taxon>
    </lineage>
</organism>
<evidence type="ECO:0008006" key="3">
    <source>
        <dbReference type="Google" id="ProtNLM"/>
    </source>
</evidence>
<gene>
    <name evidence="1" type="ORF">QWZ14_08220</name>
</gene>
<comment type="caution">
    <text evidence="1">The sequence shown here is derived from an EMBL/GenBank/DDBJ whole genome shotgun (WGS) entry which is preliminary data.</text>
</comment>
<proteinExistence type="predicted"/>
<reference evidence="2" key="1">
    <citation type="journal article" date="2019" name="Int. J. Syst. Evol. Microbiol.">
        <title>The Global Catalogue of Microorganisms (GCM) 10K type strain sequencing project: providing services to taxonomists for standard genome sequencing and annotation.</title>
        <authorList>
            <consortium name="The Broad Institute Genomics Platform"/>
            <consortium name="The Broad Institute Genome Sequencing Center for Infectious Disease"/>
            <person name="Wu L."/>
            <person name="Ma J."/>
        </authorList>
    </citation>
    <scope>NUCLEOTIDE SEQUENCE [LARGE SCALE GENOMIC DNA]</scope>
    <source>
        <strain evidence="2">CECT 7131</strain>
    </source>
</reference>
<dbReference type="RefSeq" id="WP_290316145.1">
    <property type="nucleotide sequence ID" value="NZ_JAUFPN010000080.1"/>
</dbReference>
<dbReference type="Proteomes" id="UP001529369">
    <property type="component" value="Unassembled WGS sequence"/>
</dbReference>